<sequence>MNFSHGLYILFFFLLISSCEDEVFLPALDEAALPSDLSLAFTVAPDNSGTVTILPQGQAVTSFTIDYGDGTSMPETVAPGETASHVYGEGTYTVTLEAMNINGQTTSITQELTLSFRAPENLNVSVVPTPGNPLSIDVSATADQETNFLVTFGEDPEAEPVSFQEGEVVSYTYGSTGTYELIVRALSGGAASVADTVTVNIDNPLFLPLTFEDPTKDYNFQAFGGASVEVVDNPDATGLNTTARVARLTKAENAETFAGALIEVGQPLDFSSVQQLRMLVYSPDADIPVLLKLENASDPDVFAEVTANTTVAGAWEELVFDFSGADLTQEFTKVVVFFDFGTPGAGKDYYFDELSLQASGPELALPLTFESSELTYEWFGFGGATAGVIDNPVAGGSNSSARVVTINKASGAETFAGAVLELPRPLDFTGGGALSMQVWSPRAGVPVLLKLENATDPNTFVEVTVSTTVASSWETLTFDFSSGDLSREYSKLAVFFDFGAAGVGEDFYFDDIRYAGEEDTPLGLPLTFEEAAATYTFTAFGGAEAMVVANPDLSGINTSAQVATINKADGAQVFAGAFVELPTPIDFGGRTTFRMKVWSPVANIPVLFKLENATDADINVEVTATTTVASQWQELTFDLAAGDLSQSYSKVVVFFDFGAAGTDTDYYFDDIRLE</sequence>
<feature type="domain" description="PKD/Chitinase" evidence="1">
    <location>
        <begin position="121"/>
        <end position="204"/>
    </location>
</feature>
<dbReference type="Gene3D" id="2.60.120.260">
    <property type="entry name" value="Galactose-binding domain-like"/>
    <property type="match status" value="3"/>
</dbReference>
<dbReference type="InterPro" id="IPR035986">
    <property type="entry name" value="PKD_dom_sf"/>
</dbReference>
<evidence type="ECO:0000259" key="1">
    <source>
        <dbReference type="SMART" id="SM00089"/>
    </source>
</evidence>
<dbReference type="InterPro" id="IPR013783">
    <property type="entry name" value="Ig-like_fold"/>
</dbReference>
<dbReference type="Proteomes" id="UP000837803">
    <property type="component" value="Unassembled WGS sequence"/>
</dbReference>
<comment type="caution">
    <text evidence="2">The sequence shown here is derived from an EMBL/GenBank/DDBJ whole genome shotgun (WGS) entry which is preliminary data.</text>
</comment>
<dbReference type="RefSeq" id="WP_238749084.1">
    <property type="nucleotide sequence ID" value="NZ_CAKLPZ010000001.1"/>
</dbReference>
<dbReference type="CDD" id="cd00146">
    <property type="entry name" value="PKD"/>
    <property type="match status" value="2"/>
</dbReference>
<dbReference type="InterPro" id="IPR000601">
    <property type="entry name" value="PKD_dom"/>
</dbReference>
<reference evidence="2" key="1">
    <citation type="submission" date="2021-12" db="EMBL/GenBank/DDBJ databases">
        <authorList>
            <person name="Rodrigo-Torres L."/>
            <person name="Arahal R. D."/>
            <person name="Lucena T."/>
        </authorList>
    </citation>
    <scope>NUCLEOTIDE SEQUENCE</scope>
    <source>
        <strain evidence="2">CECT 8419</strain>
    </source>
</reference>
<dbReference type="SUPFAM" id="SSF49299">
    <property type="entry name" value="PKD domain"/>
    <property type="match status" value="1"/>
</dbReference>
<organism evidence="2 3">
    <name type="scientific">Neolewinella maritima</name>
    <dbReference type="NCBI Taxonomy" id="1383882"/>
    <lineage>
        <taxon>Bacteria</taxon>
        <taxon>Pseudomonadati</taxon>
        <taxon>Bacteroidota</taxon>
        <taxon>Saprospiria</taxon>
        <taxon>Saprospirales</taxon>
        <taxon>Lewinellaceae</taxon>
        <taxon>Neolewinella</taxon>
    </lineage>
</organism>
<dbReference type="SUPFAM" id="SSF49785">
    <property type="entry name" value="Galactose-binding domain-like"/>
    <property type="match status" value="1"/>
</dbReference>
<evidence type="ECO:0000313" key="3">
    <source>
        <dbReference type="Proteomes" id="UP000837803"/>
    </source>
</evidence>
<protein>
    <recommendedName>
        <fullName evidence="1">PKD/Chitinase domain-containing protein</fullName>
    </recommendedName>
</protein>
<proteinExistence type="predicted"/>
<dbReference type="Gene3D" id="2.60.40.10">
    <property type="entry name" value="Immunoglobulins"/>
    <property type="match status" value="1"/>
</dbReference>
<gene>
    <name evidence="2" type="ORF">LEM8419_00178</name>
</gene>
<dbReference type="EMBL" id="CAKLPZ010000001">
    <property type="protein sequence ID" value="CAH0998863.1"/>
    <property type="molecule type" value="Genomic_DNA"/>
</dbReference>
<dbReference type="InterPro" id="IPR008979">
    <property type="entry name" value="Galactose-bd-like_sf"/>
</dbReference>
<accession>A0ABM9AWT1</accession>
<keyword evidence="3" id="KW-1185">Reference proteome</keyword>
<dbReference type="Pfam" id="PF18911">
    <property type="entry name" value="PKD_4"/>
    <property type="match status" value="1"/>
</dbReference>
<evidence type="ECO:0000313" key="2">
    <source>
        <dbReference type="EMBL" id="CAH0998863.1"/>
    </source>
</evidence>
<dbReference type="SMART" id="SM00089">
    <property type="entry name" value="PKD"/>
    <property type="match status" value="2"/>
</dbReference>
<name>A0ABM9AWT1_9BACT</name>
<feature type="domain" description="PKD/Chitinase" evidence="1">
    <location>
        <begin position="38"/>
        <end position="113"/>
    </location>
</feature>
<dbReference type="InterPro" id="IPR022409">
    <property type="entry name" value="PKD/Chitinase_dom"/>
</dbReference>